<comment type="similarity">
    <text evidence="1">Belongs to the thioesterase PaaI family.</text>
</comment>
<protein>
    <recommendedName>
        <fullName evidence="3">Thioesterase domain-containing protein</fullName>
    </recommendedName>
</protein>
<dbReference type="InterPro" id="IPR029069">
    <property type="entry name" value="HotDog_dom_sf"/>
</dbReference>
<feature type="domain" description="Thioesterase" evidence="3">
    <location>
        <begin position="57"/>
        <end position="129"/>
    </location>
</feature>
<reference evidence="4 5" key="1">
    <citation type="submission" date="2023-09" db="EMBL/GenBank/DDBJ databases">
        <title>Pangenome analysis of Batrachochytrium dendrobatidis and related Chytrids.</title>
        <authorList>
            <person name="Yacoub M.N."/>
            <person name="Stajich J.E."/>
            <person name="James T.Y."/>
        </authorList>
    </citation>
    <scope>NUCLEOTIDE SEQUENCE [LARGE SCALE GENOMIC DNA]</scope>
    <source>
        <strain evidence="4 5">JEL0888</strain>
    </source>
</reference>
<dbReference type="InterPro" id="IPR039298">
    <property type="entry name" value="ACOT13"/>
</dbReference>
<comment type="caution">
    <text evidence="4">The sequence shown here is derived from an EMBL/GenBank/DDBJ whole genome shotgun (WGS) entry which is preliminary data.</text>
</comment>
<organism evidence="4 5">
    <name type="scientific">Polyrhizophydium stewartii</name>
    <dbReference type="NCBI Taxonomy" id="2732419"/>
    <lineage>
        <taxon>Eukaryota</taxon>
        <taxon>Fungi</taxon>
        <taxon>Fungi incertae sedis</taxon>
        <taxon>Chytridiomycota</taxon>
        <taxon>Chytridiomycota incertae sedis</taxon>
        <taxon>Chytridiomycetes</taxon>
        <taxon>Rhizophydiales</taxon>
        <taxon>Rhizophydiales incertae sedis</taxon>
        <taxon>Polyrhizophydium</taxon>
    </lineage>
</organism>
<dbReference type="SUPFAM" id="SSF54637">
    <property type="entry name" value="Thioesterase/thiol ester dehydrase-isomerase"/>
    <property type="match status" value="1"/>
</dbReference>
<evidence type="ECO:0000313" key="4">
    <source>
        <dbReference type="EMBL" id="KAL2913985.1"/>
    </source>
</evidence>
<dbReference type="PANTHER" id="PTHR21660:SF1">
    <property type="entry name" value="ACYL-COENZYME A THIOESTERASE 13"/>
    <property type="match status" value="1"/>
</dbReference>
<gene>
    <name evidence="4" type="ORF">HK105_206423</name>
</gene>
<name>A0ABR4N3C7_9FUNG</name>
<dbReference type="CDD" id="cd03443">
    <property type="entry name" value="PaaI_thioesterase"/>
    <property type="match status" value="1"/>
</dbReference>
<dbReference type="Gene3D" id="3.10.129.10">
    <property type="entry name" value="Hotdog Thioesterase"/>
    <property type="match status" value="1"/>
</dbReference>
<dbReference type="PANTHER" id="PTHR21660">
    <property type="entry name" value="THIOESTERASE SUPERFAMILY MEMBER-RELATED"/>
    <property type="match status" value="1"/>
</dbReference>
<evidence type="ECO:0000313" key="5">
    <source>
        <dbReference type="Proteomes" id="UP001527925"/>
    </source>
</evidence>
<sequence>MTVGELDAAVREHFRTFYATSYGVEIMQTMRTTAFDIPTKTVVFRFPVREPMLNPVGTLHGGALLMIADVTTSIALGFFHPEGFASVSVDLTCQFVSSAKPGDSVDVRCVVTKAGRSMAFMRFEFTEPDRPDKVLASGVHTKFIFKPKM</sequence>
<keyword evidence="5" id="KW-1185">Reference proteome</keyword>
<dbReference type="NCBIfam" id="TIGR00369">
    <property type="entry name" value="unchar_dom_1"/>
    <property type="match status" value="1"/>
</dbReference>
<evidence type="ECO:0000256" key="2">
    <source>
        <dbReference type="ARBA" id="ARBA00022801"/>
    </source>
</evidence>
<dbReference type="Pfam" id="PF03061">
    <property type="entry name" value="4HBT"/>
    <property type="match status" value="1"/>
</dbReference>
<accession>A0ABR4N3C7</accession>
<dbReference type="InterPro" id="IPR006683">
    <property type="entry name" value="Thioestr_dom"/>
</dbReference>
<evidence type="ECO:0000259" key="3">
    <source>
        <dbReference type="Pfam" id="PF03061"/>
    </source>
</evidence>
<keyword evidence="2" id="KW-0378">Hydrolase</keyword>
<proteinExistence type="inferred from homology"/>
<dbReference type="EMBL" id="JADGIZ020000038">
    <property type="protein sequence ID" value="KAL2913985.1"/>
    <property type="molecule type" value="Genomic_DNA"/>
</dbReference>
<evidence type="ECO:0000256" key="1">
    <source>
        <dbReference type="ARBA" id="ARBA00008324"/>
    </source>
</evidence>
<dbReference type="InterPro" id="IPR003736">
    <property type="entry name" value="PAAI_dom"/>
</dbReference>
<dbReference type="Proteomes" id="UP001527925">
    <property type="component" value="Unassembled WGS sequence"/>
</dbReference>